<organism evidence="12 13">
    <name type="scientific">Coprinopsis marcescibilis</name>
    <name type="common">Agaric fungus</name>
    <name type="synonym">Psathyrella marcescibilis</name>
    <dbReference type="NCBI Taxonomy" id="230819"/>
    <lineage>
        <taxon>Eukaryota</taxon>
        <taxon>Fungi</taxon>
        <taxon>Dikarya</taxon>
        <taxon>Basidiomycota</taxon>
        <taxon>Agaricomycotina</taxon>
        <taxon>Agaricomycetes</taxon>
        <taxon>Agaricomycetidae</taxon>
        <taxon>Agaricales</taxon>
        <taxon>Agaricineae</taxon>
        <taxon>Psathyrellaceae</taxon>
        <taxon>Coprinopsis</taxon>
    </lineage>
</organism>
<feature type="compositionally biased region" description="Polar residues" evidence="9">
    <location>
        <begin position="1"/>
        <end position="20"/>
    </location>
</feature>
<dbReference type="GO" id="GO:0003677">
    <property type="term" value="F:DNA binding"/>
    <property type="evidence" value="ECO:0007669"/>
    <property type="project" value="UniProtKB-ARBA"/>
</dbReference>
<dbReference type="SMART" id="SM00393">
    <property type="entry name" value="R3H"/>
    <property type="match status" value="1"/>
</dbReference>
<keyword evidence="5" id="KW-0067">ATP-binding</keyword>
<dbReference type="InterPro" id="IPR012677">
    <property type="entry name" value="Nucleotide-bd_a/b_plait_sf"/>
</dbReference>
<dbReference type="GO" id="GO:0005634">
    <property type="term" value="C:nucleus"/>
    <property type="evidence" value="ECO:0007669"/>
    <property type="project" value="UniProtKB-SubCell"/>
</dbReference>
<feature type="region of interest" description="Disordered" evidence="9">
    <location>
        <begin position="495"/>
        <end position="558"/>
    </location>
</feature>
<dbReference type="Pfam" id="PF01424">
    <property type="entry name" value="R3H"/>
    <property type="match status" value="1"/>
</dbReference>
<gene>
    <name evidence="12" type="ORF">FA15DRAFT_668946</name>
</gene>
<protein>
    <recommendedName>
        <fullName evidence="14">R3H domain protein</fullName>
    </recommendedName>
</protein>
<evidence type="ECO:0000313" key="13">
    <source>
        <dbReference type="Proteomes" id="UP000307440"/>
    </source>
</evidence>
<dbReference type="GO" id="GO:0005524">
    <property type="term" value="F:ATP binding"/>
    <property type="evidence" value="ECO:0007669"/>
    <property type="project" value="UniProtKB-KW"/>
</dbReference>
<dbReference type="Gene3D" id="3.30.1370.50">
    <property type="entry name" value="R3H-like domain"/>
    <property type="match status" value="1"/>
</dbReference>
<feature type="compositionally biased region" description="Polar residues" evidence="9">
    <location>
        <begin position="77"/>
        <end position="99"/>
    </location>
</feature>
<name>A0A5C3KZ09_COPMA</name>
<proteinExistence type="predicted"/>
<dbReference type="EMBL" id="ML210191">
    <property type="protein sequence ID" value="TFK25073.1"/>
    <property type="molecule type" value="Genomic_DNA"/>
</dbReference>
<evidence type="ECO:0000256" key="5">
    <source>
        <dbReference type="ARBA" id="ARBA00022840"/>
    </source>
</evidence>
<feature type="region of interest" description="Disordered" evidence="9">
    <location>
        <begin position="234"/>
        <end position="253"/>
    </location>
</feature>
<evidence type="ECO:0000256" key="7">
    <source>
        <dbReference type="ARBA" id="ARBA00023242"/>
    </source>
</evidence>
<dbReference type="GO" id="GO:0003729">
    <property type="term" value="F:mRNA binding"/>
    <property type="evidence" value="ECO:0007669"/>
    <property type="project" value="TreeGrafter"/>
</dbReference>
<evidence type="ECO:0000259" key="10">
    <source>
        <dbReference type="PROSITE" id="PS50102"/>
    </source>
</evidence>
<keyword evidence="6 8" id="KW-0694">RNA-binding</keyword>
<keyword evidence="4" id="KW-0347">Helicase</keyword>
<dbReference type="InterPro" id="IPR035979">
    <property type="entry name" value="RBD_domain_sf"/>
</dbReference>
<dbReference type="InterPro" id="IPR036867">
    <property type="entry name" value="R3H_dom_sf"/>
</dbReference>
<accession>A0A5C3KZ09</accession>
<evidence type="ECO:0000259" key="11">
    <source>
        <dbReference type="PROSITE" id="PS51061"/>
    </source>
</evidence>
<dbReference type="CDD" id="cd02639">
    <property type="entry name" value="R3H_RRM"/>
    <property type="match status" value="1"/>
</dbReference>
<dbReference type="GO" id="GO:0016787">
    <property type="term" value="F:hydrolase activity"/>
    <property type="evidence" value="ECO:0007669"/>
    <property type="project" value="UniProtKB-KW"/>
</dbReference>
<dbReference type="Proteomes" id="UP000307440">
    <property type="component" value="Unassembled WGS sequence"/>
</dbReference>
<evidence type="ECO:0000256" key="6">
    <source>
        <dbReference type="ARBA" id="ARBA00022884"/>
    </source>
</evidence>
<dbReference type="AlphaFoldDB" id="A0A5C3KZ09"/>
<dbReference type="FunFam" id="3.30.1370.50:FF:000002">
    <property type="entry name" value="Immunoglobulin mu DNA-binding protein 2"/>
    <property type="match status" value="1"/>
</dbReference>
<dbReference type="InterPro" id="IPR034069">
    <property type="entry name" value="R3H_Cip2"/>
</dbReference>
<keyword evidence="3" id="KW-0378">Hydrolase</keyword>
<feature type="domain" description="R3H" evidence="11">
    <location>
        <begin position="325"/>
        <end position="389"/>
    </location>
</feature>
<evidence type="ECO:0008006" key="14">
    <source>
        <dbReference type="Google" id="ProtNLM"/>
    </source>
</evidence>
<evidence type="ECO:0000256" key="3">
    <source>
        <dbReference type="ARBA" id="ARBA00022801"/>
    </source>
</evidence>
<feature type="domain" description="RRM" evidence="10">
    <location>
        <begin position="134"/>
        <end position="213"/>
    </location>
</feature>
<dbReference type="GO" id="GO:0005737">
    <property type="term" value="C:cytoplasm"/>
    <property type="evidence" value="ECO:0007669"/>
    <property type="project" value="TreeGrafter"/>
</dbReference>
<sequence>MTSSPPDISSLTLSHRASQQRLHDSYDYDANGPNRPHYHYATSQGLPQTPYTPLTSMNQSPLKNKSTVRNPLPAQWLDNSPSDNRSLSPHNNSDFSSAGGSPPMGHLNPPPIGPGAGPPSSASGFPNDEDIIPTAIVIKNIPFNVKRETLLDIISSLSIPTPYAFNYHLDQQGQFRGLAFANFRQSVDADAVVAALNGFDVQGRKLRVEYKKVLQAGEKERIEREKAIRRMRSMQMEKEKEQFTQQPKPVYEDYGNPVTTSFTGRSFSTGAQYQQTQQPQYSPPAISMPTPNFSASLASAPAVPTQAPSTPSLSEKTFGELDLNDPSTLEIYSRILLFKDDHMRDELAFSRTLTPKQRRIVHLIAQKLGVYHYSIGEGEDRHAVVTRIDPQRHQQPQAPPILRTAHTLSRTPSAYLSPTSATQTHSSLRVKKSMPDLKTLHSQAPRLTSRASNGNIREGYATISSPSRRVSAAFSSLFSNGGAFGGGSSVPPVPSLPSSINSMSMNGGHDSPAGVVRQPRGPASMGGFGRRDSRVGVSESHLSSRVGLDIGTHEPLEI</sequence>
<evidence type="ECO:0000256" key="1">
    <source>
        <dbReference type="ARBA" id="ARBA00004123"/>
    </source>
</evidence>
<feature type="compositionally biased region" description="Polar residues" evidence="9">
    <location>
        <begin position="41"/>
        <end position="69"/>
    </location>
</feature>
<evidence type="ECO:0000256" key="8">
    <source>
        <dbReference type="PROSITE-ProRule" id="PRU00176"/>
    </source>
</evidence>
<reference evidence="12 13" key="1">
    <citation type="journal article" date="2019" name="Nat. Ecol. Evol.">
        <title>Megaphylogeny resolves global patterns of mushroom evolution.</title>
        <authorList>
            <person name="Varga T."/>
            <person name="Krizsan K."/>
            <person name="Foldi C."/>
            <person name="Dima B."/>
            <person name="Sanchez-Garcia M."/>
            <person name="Sanchez-Ramirez S."/>
            <person name="Szollosi G.J."/>
            <person name="Szarkandi J.G."/>
            <person name="Papp V."/>
            <person name="Albert L."/>
            <person name="Andreopoulos W."/>
            <person name="Angelini C."/>
            <person name="Antonin V."/>
            <person name="Barry K.W."/>
            <person name="Bougher N.L."/>
            <person name="Buchanan P."/>
            <person name="Buyck B."/>
            <person name="Bense V."/>
            <person name="Catcheside P."/>
            <person name="Chovatia M."/>
            <person name="Cooper J."/>
            <person name="Damon W."/>
            <person name="Desjardin D."/>
            <person name="Finy P."/>
            <person name="Geml J."/>
            <person name="Haridas S."/>
            <person name="Hughes K."/>
            <person name="Justo A."/>
            <person name="Karasinski D."/>
            <person name="Kautmanova I."/>
            <person name="Kiss B."/>
            <person name="Kocsube S."/>
            <person name="Kotiranta H."/>
            <person name="LaButti K.M."/>
            <person name="Lechner B.E."/>
            <person name="Liimatainen K."/>
            <person name="Lipzen A."/>
            <person name="Lukacs Z."/>
            <person name="Mihaltcheva S."/>
            <person name="Morgado L.N."/>
            <person name="Niskanen T."/>
            <person name="Noordeloos M.E."/>
            <person name="Ohm R.A."/>
            <person name="Ortiz-Santana B."/>
            <person name="Ovrebo C."/>
            <person name="Racz N."/>
            <person name="Riley R."/>
            <person name="Savchenko A."/>
            <person name="Shiryaev A."/>
            <person name="Soop K."/>
            <person name="Spirin V."/>
            <person name="Szebenyi C."/>
            <person name="Tomsovsky M."/>
            <person name="Tulloss R.E."/>
            <person name="Uehling J."/>
            <person name="Grigoriev I.V."/>
            <person name="Vagvolgyi C."/>
            <person name="Papp T."/>
            <person name="Martin F.M."/>
            <person name="Miettinen O."/>
            <person name="Hibbett D.S."/>
            <person name="Nagy L.G."/>
        </authorList>
    </citation>
    <scope>NUCLEOTIDE SEQUENCE [LARGE SCALE GENOMIC DNA]</scope>
    <source>
        <strain evidence="12 13">CBS 121175</strain>
    </source>
</reference>
<evidence type="ECO:0000256" key="2">
    <source>
        <dbReference type="ARBA" id="ARBA00022741"/>
    </source>
</evidence>
<dbReference type="InterPro" id="IPR000504">
    <property type="entry name" value="RRM_dom"/>
</dbReference>
<evidence type="ECO:0000256" key="4">
    <source>
        <dbReference type="ARBA" id="ARBA00022806"/>
    </source>
</evidence>
<dbReference type="GO" id="GO:0004386">
    <property type="term" value="F:helicase activity"/>
    <property type="evidence" value="ECO:0007669"/>
    <property type="project" value="UniProtKB-KW"/>
</dbReference>
<dbReference type="PROSITE" id="PS50102">
    <property type="entry name" value="RRM"/>
    <property type="match status" value="1"/>
</dbReference>
<keyword evidence="7" id="KW-0539">Nucleus</keyword>
<dbReference type="Gene3D" id="3.30.70.330">
    <property type="match status" value="1"/>
</dbReference>
<dbReference type="Pfam" id="PF00076">
    <property type="entry name" value="RRM_1"/>
    <property type="match status" value="1"/>
</dbReference>
<dbReference type="PANTHER" id="PTHR23003:SF17">
    <property type="entry name" value="RNA-BINDING PROTEIN PIN4"/>
    <property type="match status" value="1"/>
</dbReference>
<dbReference type="SUPFAM" id="SSF54928">
    <property type="entry name" value="RNA-binding domain, RBD"/>
    <property type="match status" value="1"/>
</dbReference>
<feature type="region of interest" description="Disordered" evidence="9">
    <location>
        <begin position="1"/>
        <end position="127"/>
    </location>
</feature>
<dbReference type="PANTHER" id="PTHR23003">
    <property type="entry name" value="RNA RECOGNITION MOTIF RRM DOMAIN CONTAINING PROTEIN"/>
    <property type="match status" value="1"/>
</dbReference>
<dbReference type="SMART" id="SM00360">
    <property type="entry name" value="RRM"/>
    <property type="match status" value="1"/>
</dbReference>
<evidence type="ECO:0000313" key="12">
    <source>
        <dbReference type="EMBL" id="TFK25073.1"/>
    </source>
</evidence>
<dbReference type="STRING" id="230819.A0A5C3KZ09"/>
<evidence type="ECO:0000256" key="9">
    <source>
        <dbReference type="SAM" id="MobiDB-lite"/>
    </source>
</evidence>
<comment type="subcellular location">
    <subcellularLocation>
        <location evidence="1">Nucleus</location>
    </subcellularLocation>
</comment>
<dbReference type="OrthoDB" id="434258at2759"/>
<dbReference type="InterPro" id="IPR050374">
    <property type="entry name" value="RRT5_SRSF_SR"/>
</dbReference>
<keyword evidence="13" id="KW-1185">Reference proteome</keyword>
<dbReference type="SUPFAM" id="SSF82708">
    <property type="entry name" value="R3H domain"/>
    <property type="match status" value="1"/>
</dbReference>
<dbReference type="InterPro" id="IPR001374">
    <property type="entry name" value="R3H_dom"/>
</dbReference>
<feature type="compositionally biased region" description="Pro residues" evidence="9">
    <location>
        <begin position="108"/>
        <end position="117"/>
    </location>
</feature>
<keyword evidence="2" id="KW-0547">Nucleotide-binding</keyword>
<dbReference type="PROSITE" id="PS51061">
    <property type="entry name" value="R3H"/>
    <property type="match status" value="1"/>
</dbReference>